<organism evidence="2 6">
    <name type="scientific">Cupriavidus oxalaticus</name>
    <dbReference type="NCBI Taxonomy" id="96344"/>
    <lineage>
        <taxon>Bacteria</taxon>
        <taxon>Pseudomonadati</taxon>
        <taxon>Pseudomonadota</taxon>
        <taxon>Betaproteobacteria</taxon>
        <taxon>Burkholderiales</taxon>
        <taxon>Burkholderiaceae</taxon>
        <taxon>Cupriavidus</taxon>
    </lineage>
</organism>
<protein>
    <recommendedName>
        <fullName evidence="8">Lipoprotein</fullName>
    </recommendedName>
</protein>
<dbReference type="RefSeq" id="WP_063238984.1">
    <property type="nucleotide sequence ID" value="NZ_CP032519.1"/>
</dbReference>
<keyword evidence="1" id="KW-0732">Signal</keyword>
<keyword evidence="7" id="KW-1185">Reference proteome</keyword>
<evidence type="ECO:0000256" key="1">
    <source>
        <dbReference type="SAM" id="SignalP"/>
    </source>
</evidence>
<evidence type="ECO:0000313" key="2">
    <source>
        <dbReference type="EMBL" id="QEZ46548.1"/>
    </source>
</evidence>
<dbReference type="OrthoDB" id="8852572at2"/>
<gene>
    <name evidence="4" type="ORF">CO2235_140059</name>
    <name evidence="2" type="ORF">D2917_20145</name>
    <name evidence="3" type="ORF">JTE92_19915</name>
</gene>
<dbReference type="EMBL" id="CP032519">
    <property type="protein sequence ID" value="QEZ46548.1"/>
    <property type="molecule type" value="Genomic_DNA"/>
</dbReference>
<evidence type="ECO:0000313" key="5">
    <source>
        <dbReference type="Proteomes" id="UP000256862"/>
    </source>
</evidence>
<evidence type="ECO:0000313" key="3">
    <source>
        <dbReference type="EMBL" id="QRQ95697.1"/>
    </source>
</evidence>
<reference evidence="2 6" key="2">
    <citation type="submission" date="2018-09" db="EMBL/GenBank/DDBJ databases">
        <title>Complete genome sequence of Cupriavidus oxalaticus T2, a bacterium capable of phenol tolerance and degradation.</title>
        <authorList>
            <person name="Yan J."/>
        </authorList>
    </citation>
    <scope>NUCLEOTIDE SEQUENCE [LARGE SCALE GENOMIC DNA]</scope>
    <source>
        <strain evidence="2 6">T2</strain>
    </source>
</reference>
<accession>A0A375G2I4</accession>
<evidence type="ECO:0008006" key="8">
    <source>
        <dbReference type="Google" id="ProtNLM"/>
    </source>
</evidence>
<evidence type="ECO:0000313" key="6">
    <source>
        <dbReference type="Proteomes" id="UP000325743"/>
    </source>
</evidence>
<dbReference type="Proteomes" id="UP000325743">
    <property type="component" value="Chromosome 2"/>
</dbReference>
<sequence>MKPTRIALIAAAMLALAGCTYYGYPPTAGAPASYDRSFYAAADAMRDQGLAITSQDAMAGTVVGRKDGDTVTASVRQQGDGSVRVEFNATGARDSGLIERVSRSYDRRMGR</sequence>
<evidence type="ECO:0000313" key="4">
    <source>
        <dbReference type="EMBL" id="SPC12258.1"/>
    </source>
</evidence>
<dbReference type="Proteomes" id="UP000623307">
    <property type="component" value="Chromosome 2"/>
</dbReference>
<reference evidence="3 7" key="3">
    <citation type="submission" date="2021-02" db="EMBL/GenBank/DDBJ databases">
        <title>Complete Genome Sequence of Cupriavidus oxalaticus Strain Ox1, a Soil Oxalate-Degrading Species.</title>
        <authorList>
            <person name="Palmieri F."/>
            <person name="Udriet P."/>
            <person name="Deuasquier M."/>
            <person name="Beaudoing E."/>
            <person name="Johnson S.L."/>
            <person name="Davenport K.W."/>
            <person name="Chain P.S."/>
            <person name="Bindschedler S."/>
            <person name="Junier P."/>
        </authorList>
    </citation>
    <scope>NUCLEOTIDE SEQUENCE [LARGE SCALE GENOMIC DNA]</scope>
    <source>
        <strain evidence="3 7">Ox1</strain>
    </source>
</reference>
<dbReference type="Proteomes" id="UP000256862">
    <property type="component" value="Chromosome CO2235"/>
</dbReference>
<dbReference type="GeneID" id="303491826"/>
<feature type="signal peptide" evidence="1">
    <location>
        <begin position="1"/>
        <end position="17"/>
    </location>
</feature>
<dbReference type="EMBL" id="OGUS01000114">
    <property type="protein sequence ID" value="SPC12258.1"/>
    <property type="molecule type" value="Genomic_DNA"/>
</dbReference>
<dbReference type="PROSITE" id="PS51257">
    <property type="entry name" value="PROKAR_LIPOPROTEIN"/>
    <property type="match status" value="1"/>
</dbReference>
<reference evidence="4 5" key="1">
    <citation type="submission" date="2018-01" db="EMBL/GenBank/DDBJ databases">
        <authorList>
            <person name="Clerissi C."/>
        </authorList>
    </citation>
    <scope>NUCLEOTIDE SEQUENCE [LARGE SCALE GENOMIC DNA]</scope>
    <source>
        <strain evidence="4">Cupriavidus oxalaticus LMG 2235</strain>
    </source>
</reference>
<dbReference type="EMBL" id="CP069812">
    <property type="protein sequence ID" value="QRQ95697.1"/>
    <property type="molecule type" value="Genomic_DNA"/>
</dbReference>
<name>A0A375G2I4_9BURK</name>
<feature type="chain" id="PRO_5044585676" description="Lipoprotein" evidence="1">
    <location>
        <begin position="18"/>
        <end position="111"/>
    </location>
</feature>
<evidence type="ECO:0000313" key="7">
    <source>
        <dbReference type="Proteomes" id="UP000623307"/>
    </source>
</evidence>
<dbReference type="AlphaFoldDB" id="A0A375G2I4"/>
<proteinExistence type="predicted"/>